<gene>
    <name evidence="2" type="primary">Cnig_chr_V.g21075</name>
    <name evidence="2" type="ORF">B9Z55_021075</name>
</gene>
<feature type="region of interest" description="Disordered" evidence="1">
    <location>
        <begin position="49"/>
        <end position="94"/>
    </location>
</feature>
<dbReference type="GO" id="GO:0040027">
    <property type="term" value="P:negative regulation of vulval development"/>
    <property type="evidence" value="ECO:0007669"/>
    <property type="project" value="InterPro"/>
</dbReference>
<keyword evidence="3" id="KW-1185">Reference proteome</keyword>
<dbReference type="EMBL" id="PDUG01000005">
    <property type="protein sequence ID" value="PIC29520.1"/>
    <property type="molecule type" value="Genomic_DNA"/>
</dbReference>
<comment type="caution">
    <text evidence="2">The sequence shown here is derived from an EMBL/GenBank/DDBJ whole genome shotgun (WGS) entry which is preliminary data.</text>
</comment>
<accession>A0A2G5TQC8</accession>
<name>A0A2G5TQC8_9PELO</name>
<dbReference type="InterPro" id="IPR040129">
    <property type="entry name" value="Lin-15B-like"/>
</dbReference>
<dbReference type="Proteomes" id="UP000230233">
    <property type="component" value="Chromosome V"/>
</dbReference>
<evidence type="ECO:0000256" key="1">
    <source>
        <dbReference type="SAM" id="MobiDB-lite"/>
    </source>
</evidence>
<sequence>MDEAVIKEEVIEETCDFTFKNEEYVKVKQEEIEQKSEYHLEKEIKSETIDFSETNKSHGFFEDVEPKPGESNSKVEKMKENAQTSLEIDQDGRR</sequence>
<dbReference type="PANTHER" id="PTHR22716">
    <property type="entry name" value="ETS CLASS TRANSCRIPTION FACTOR-RELATED-RELATED"/>
    <property type="match status" value="1"/>
</dbReference>
<proteinExistence type="predicted"/>
<dbReference type="PANTHER" id="PTHR22716:SF1">
    <property type="entry name" value="ETS CLASS TRANSCRIPTION FACTOR-RELATED"/>
    <property type="match status" value="1"/>
</dbReference>
<protein>
    <submittedName>
        <fullName evidence="2">Uncharacterized protein</fullName>
    </submittedName>
</protein>
<dbReference type="AlphaFoldDB" id="A0A2G5TQC8"/>
<evidence type="ECO:0000313" key="3">
    <source>
        <dbReference type="Proteomes" id="UP000230233"/>
    </source>
</evidence>
<evidence type="ECO:0000313" key="2">
    <source>
        <dbReference type="EMBL" id="PIC29520.1"/>
    </source>
</evidence>
<reference evidence="3" key="1">
    <citation type="submission" date="2017-10" db="EMBL/GenBank/DDBJ databases">
        <title>Rapid genome shrinkage in a self-fertile nematode reveals novel sperm competition proteins.</title>
        <authorList>
            <person name="Yin D."/>
            <person name="Schwarz E.M."/>
            <person name="Thomas C.G."/>
            <person name="Felde R.L."/>
            <person name="Korf I.F."/>
            <person name="Cutter A.D."/>
            <person name="Schartner C.M."/>
            <person name="Ralston E.J."/>
            <person name="Meyer B.J."/>
            <person name="Haag E.S."/>
        </authorList>
    </citation>
    <scope>NUCLEOTIDE SEQUENCE [LARGE SCALE GENOMIC DNA]</scope>
    <source>
        <strain evidence="3">JU1422</strain>
    </source>
</reference>
<feature type="compositionally biased region" description="Basic and acidic residues" evidence="1">
    <location>
        <begin position="49"/>
        <end position="80"/>
    </location>
</feature>
<organism evidence="2 3">
    <name type="scientific">Caenorhabditis nigoni</name>
    <dbReference type="NCBI Taxonomy" id="1611254"/>
    <lineage>
        <taxon>Eukaryota</taxon>
        <taxon>Metazoa</taxon>
        <taxon>Ecdysozoa</taxon>
        <taxon>Nematoda</taxon>
        <taxon>Chromadorea</taxon>
        <taxon>Rhabditida</taxon>
        <taxon>Rhabditina</taxon>
        <taxon>Rhabditomorpha</taxon>
        <taxon>Rhabditoidea</taxon>
        <taxon>Rhabditidae</taxon>
        <taxon>Peloderinae</taxon>
        <taxon>Caenorhabditis</taxon>
    </lineage>
</organism>